<feature type="transmembrane region" description="Helical" evidence="1">
    <location>
        <begin position="43"/>
        <end position="60"/>
    </location>
</feature>
<dbReference type="Pfam" id="PF03203">
    <property type="entry name" value="MerC"/>
    <property type="match status" value="1"/>
</dbReference>
<evidence type="ECO:0000313" key="2">
    <source>
        <dbReference type="EMBL" id="WKN34909.1"/>
    </source>
</evidence>
<reference evidence="2" key="2">
    <citation type="journal article" date="2024" name="Antonie Van Leeuwenhoek">
        <title>Roseihalotalea indica gen. nov., sp. nov., a halophilic Bacteroidetes from mesopelagic Southwest Indian Ocean with higher carbohydrate metabolic potential.</title>
        <authorList>
            <person name="Chen B."/>
            <person name="Zhang M."/>
            <person name="Lin D."/>
            <person name="Ye J."/>
            <person name="Tang K."/>
        </authorList>
    </citation>
    <scope>NUCLEOTIDE SEQUENCE</scope>
    <source>
        <strain evidence="2">TK19036</strain>
    </source>
</reference>
<evidence type="ECO:0000256" key="1">
    <source>
        <dbReference type="SAM" id="Phobius"/>
    </source>
</evidence>
<protein>
    <submittedName>
        <fullName evidence="2">MerC domain-containing protein</fullName>
    </submittedName>
</protein>
<feature type="transmembrane region" description="Helical" evidence="1">
    <location>
        <begin position="91"/>
        <end position="109"/>
    </location>
</feature>
<keyword evidence="1" id="KW-0812">Transmembrane</keyword>
<accession>A0AA49GJM7</accession>
<dbReference type="EMBL" id="CP120682">
    <property type="protein sequence ID" value="WKN34909.1"/>
    <property type="molecule type" value="Genomic_DNA"/>
</dbReference>
<feature type="transmembrane region" description="Helical" evidence="1">
    <location>
        <begin position="12"/>
        <end position="37"/>
    </location>
</feature>
<sequence length="122" mass="13733">MKSRQADILGMLSAILCIIHCLLVPVLLIAGLASGSFAGLWEYLDWVFIVLAWTAVYSATRHETNRRLAHFMWGTVCVFSITLLLHEYWILALYLSMASSAVLASLHFIHFQKKHLASEVTV</sequence>
<dbReference type="GO" id="GO:0015097">
    <property type="term" value="F:mercury ion transmembrane transporter activity"/>
    <property type="evidence" value="ECO:0007669"/>
    <property type="project" value="InterPro"/>
</dbReference>
<keyword evidence="1" id="KW-0472">Membrane</keyword>
<dbReference type="GO" id="GO:0016020">
    <property type="term" value="C:membrane"/>
    <property type="evidence" value="ECO:0007669"/>
    <property type="project" value="InterPro"/>
</dbReference>
<proteinExistence type="predicted"/>
<organism evidence="2">
    <name type="scientific">Roseihalotalea indica</name>
    <dbReference type="NCBI Taxonomy" id="2867963"/>
    <lineage>
        <taxon>Bacteria</taxon>
        <taxon>Pseudomonadati</taxon>
        <taxon>Bacteroidota</taxon>
        <taxon>Cytophagia</taxon>
        <taxon>Cytophagales</taxon>
        <taxon>Catalimonadaceae</taxon>
        <taxon>Roseihalotalea</taxon>
    </lineage>
</organism>
<dbReference type="InterPro" id="IPR004891">
    <property type="entry name" value="Mercury-R_MerC"/>
</dbReference>
<reference evidence="2" key="1">
    <citation type="journal article" date="2023" name="Comput. Struct. Biotechnol. J.">
        <title>Discovery of a novel marine Bacteroidetes with a rich repertoire of carbohydrate-active enzymes.</title>
        <authorList>
            <person name="Chen B."/>
            <person name="Liu G."/>
            <person name="Chen Q."/>
            <person name="Wang H."/>
            <person name="Liu L."/>
            <person name="Tang K."/>
        </authorList>
    </citation>
    <scope>NUCLEOTIDE SEQUENCE</scope>
    <source>
        <strain evidence="2">TK19036</strain>
    </source>
</reference>
<gene>
    <name evidence="2" type="ORF">K4G66_21270</name>
</gene>
<name>A0AA49GJM7_9BACT</name>
<keyword evidence="1" id="KW-1133">Transmembrane helix</keyword>
<feature type="transmembrane region" description="Helical" evidence="1">
    <location>
        <begin position="67"/>
        <end position="85"/>
    </location>
</feature>
<dbReference type="AlphaFoldDB" id="A0AA49GJM7"/>